<accession>C5C2Q0</accession>
<sequence length="632" mass="67569">MASPSFLPAGSITPHGWIAAQARQNLDGFLGAMPGICVEVGSEVFSHGRLGRGSAAENVAAVPWWNGESEGNWLWGWSAHVRLVGTDAERAEADRRMRDVVSAGADDGYLGMFDSELRETGAIPGDCWTQSRVLGALADWAAATGDAGLQDAWQRAVTELADRLPDQLGGVFGEPVAESLVRGHDLQIVDVLAAAARRGDERLARLADAVYRHFDDAELSWIEDDAQLDQLREEPDFRGHGPHVVENLRIPLRVAELVGETDPERAADLRAAAAAGWAKLGRALGVTGAIRSDEAVGVPHEPARPVPEAGQEYCAITELALTALHFARIADAEGALDLVERLWLNAAQAGRAKDAGGAAYFTAENQVAATASMGPRWDLSPTHDDAAVCCVPNAGRILPIVVDASVVADDAGAQVWLYGPVEARVPWRGVEIRIRQETAYPFEDQVRVQVTGAPEGFALRLRRPSWLPELPMEAFAGATVTVDDDGVTVAGRWPENAELTLDLAAPVRAERSVDGRTALARGPLVFAVDVPADVRSTRQYPGSDLADRDVVPRDPARVLAPYLLPDSVASTQVSVLEVTADPWAEPPVRLQTVAVDPNPRAESLGGSGRRTIDLVPIGSTTLRHTCLPSLPR</sequence>
<reference evidence="3 4" key="1">
    <citation type="journal article" date="2009" name="Stand. Genomic Sci.">
        <title>Complete genome sequence of Beutenbergia cavernae type strain (HKI 0122).</title>
        <authorList>
            <person name="Land M."/>
            <person name="Pukall R."/>
            <person name="Abt B."/>
            <person name="Goker M."/>
            <person name="Rohde M."/>
            <person name="Glavina Del Rio T."/>
            <person name="Tice H."/>
            <person name="Copeland A."/>
            <person name="Cheng J.F."/>
            <person name="Lucas S."/>
            <person name="Chen F."/>
            <person name="Nolan M."/>
            <person name="Bruce D."/>
            <person name="Goodwin L."/>
            <person name="Pitluck S."/>
            <person name="Ivanova N."/>
            <person name="Mavromatis K."/>
            <person name="Ovchinnikova G."/>
            <person name="Pati A."/>
            <person name="Chen A."/>
            <person name="Palaniappan K."/>
            <person name="Hauser L."/>
            <person name="Chang Y.J."/>
            <person name="Jefferies C.C."/>
            <person name="Saunders E."/>
            <person name="Brettin T."/>
            <person name="Detter J.C."/>
            <person name="Han C."/>
            <person name="Chain P."/>
            <person name="Bristow J."/>
            <person name="Eisen J.A."/>
            <person name="Markowitz V."/>
            <person name="Hugenholtz P."/>
            <person name="Kyrpides N.C."/>
            <person name="Klenk H.P."/>
            <person name="Lapidus A."/>
        </authorList>
    </citation>
    <scope>NUCLEOTIDE SEQUENCE [LARGE SCALE GENOMIC DNA]</scope>
    <source>
        <strain evidence="4">ATCC BAA-8 / DSM 12333 / NBRC 16432</strain>
    </source>
</reference>
<dbReference type="InterPro" id="IPR012878">
    <property type="entry name" value="Beta-AFase-like_GH127_cat"/>
</dbReference>
<evidence type="ECO:0000259" key="2">
    <source>
        <dbReference type="Pfam" id="PF20736"/>
    </source>
</evidence>
<dbReference type="AlphaFoldDB" id="C5C2Q0"/>
<dbReference type="InterPro" id="IPR049174">
    <property type="entry name" value="Beta-AFase-like"/>
</dbReference>
<gene>
    <name evidence="3" type="ordered locus">Bcav_1480</name>
</gene>
<evidence type="ECO:0008006" key="5">
    <source>
        <dbReference type="Google" id="ProtNLM"/>
    </source>
</evidence>
<proteinExistence type="predicted"/>
<protein>
    <recommendedName>
        <fullName evidence="5">Glycosyl hydrolase</fullName>
    </recommendedName>
</protein>
<organism evidence="3 4">
    <name type="scientific">Beutenbergia cavernae (strain ATCC BAA-8 / DSM 12333 / CCUG 43141 / JCM 11478 / NBRC 16432 / NCIMB 13614 / HKI 0122)</name>
    <dbReference type="NCBI Taxonomy" id="471853"/>
    <lineage>
        <taxon>Bacteria</taxon>
        <taxon>Bacillati</taxon>
        <taxon>Actinomycetota</taxon>
        <taxon>Actinomycetes</taxon>
        <taxon>Micrococcales</taxon>
        <taxon>Beutenbergiaceae</taxon>
        <taxon>Beutenbergia</taxon>
    </lineage>
</organism>
<dbReference type="InterPro" id="IPR049046">
    <property type="entry name" value="Beta-AFase-like_GH127_middle"/>
</dbReference>
<keyword evidence="4" id="KW-1185">Reference proteome</keyword>
<dbReference type="Proteomes" id="UP000007962">
    <property type="component" value="Chromosome"/>
</dbReference>
<dbReference type="Pfam" id="PF20736">
    <property type="entry name" value="Glyco_hydro127M"/>
    <property type="match status" value="1"/>
</dbReference>
<dbReference type="PANTHER" id="PTHR43465:SF2">
    <property type="entry name" value="DUF1680 DOMAIN PROTEIN (AFU_ORTHOLOGUE AFUA_1G08910)"/>
    <property type="match status" value="1"/>
</dbReference>
<dbReference type="STRING" id="471853.Bcav_1480"/>
<dbReference type="eggNOG" id="COG3533">
    <property type="taxonomic scope" value="Bacteria"/>
</dbReference>
<evidence type="ECO:0000313" key="3">
    <source>
        <dbReference type="EMBL" id="ACQ79736.1"/>
    </source>
</evidence>
<dbReference type="RefSeq" id="WP_015881976.1">
    <property type="nucleotide sequence ID" value="NC_012669.1"/>
</dbReference>
<evidence type="ECO:0000259" key="1">
    <source>
        <dbReference type="Pfam" id="PF07944"/>
    </source>
</evidence>
<dbReference type="PANTHER" id="PTHR43465">
    <property type="entry name" value="DUF1680 DOMAIN PROTEIN (AFU_ORTHOLOGUE AFUA_1G08910)"/>
    <property type="match status" value="1"/>
</dbReference>
<evidence type="ECO:0000313" key="4">
    <source>
        <dbReference type="Proteomes" id="UP000007962"/>
    </source>
</evidence>
<feature type="domain" description="Non-reducing end beta-L-arabinofuranosidase-like GH127 catalytic" evidence="1">
    <location>
        <begin position="65"/>
        <end position="398"/>
    </location>
</feature>
<dbReference type="EMBL" id="CP001618">
    <property type="protein sequence ID" value="ACQ79736.1"/>
    <property type="molecule type" value="Genomic_DNA"/>
</dbReference>
<dbReference type="HOGENOM" id="CLU_029329_0_0_11"/>
<dbReference type="Pfam" id="PF07944">
    <property type="entry name" value="Beta-AFase-like_GH127_cat"/>
    <property type="match status" value="1"/>
</dbReference>
<name>C5C2Q0_BEUC1</name>
<dbReference type="KEGG" id="bcv:Bcav_1480"/>
<dbReference type="OrthoDB" id="9757939at2"/>
<feature type="domain" description="Non-reducing end beta-L-arabinofuranosidase-like GH127 middle" evidence="2">
    <location>
        <begin position="415"/>
        <end position="493"/>
    </location>
</feature>